<name>A0AAX3E8Q6_9EURY</name>
<reference evidence="3" key="1">
    <citation type="submission" date="2022-10" db="EMBL/GenBank/DDBJ databases">
        <title>Complete genome of Methanoculleus submarinus DSM 15122.</title>
        <authorList>
            <person name="Chen S.-C."/>
            <person name="Lai S.-J."/>
            <person name="You Y.-T."/>
        </authorList>
    </citation>
    <scope>NUCLEOTIDE SEQUENCE</scope>
    <source>
        <strain evidence="3">DSM 15122</strain>
    </source>
</reference>
<dbReference type="PANTHER" id="PTHR44757">
    <property type="entry name" value="DIGUANYLATE CYCLASE DGCP"/>
    <property type="match status" value="1"/>
</dbReference>
<accession>A0AAX3E8Q6</accession>
<dbReference type="InterPro" id="IPR035965">
    <property type="entry name" value="PAS-like_dom_sf"/>
</dbReference>
<evidence type="ECO:0000313" key="4">
    <source>
        <dbReference type="Proteomes" id="UP001156196"/>
    </source>
</evidence>
<organism evidence="3 4">
    <name type="scientific">Methanoculleus submarinus</name>
    <dbReference type="NCBI Taxonomy" id="204050"/>
    <lineage>
        <taxon>Archaea</taxon>
        <taxon>Methanobacteriati</taxon>
        <taxon>Methanobacteriota</taxon>
        <taxon>Stenosarchaea group</taxon>
        <taxon>Methanomicrobia</taxon>
        <taxon>Methanomicrobiales</taxon>
        <taxon>Methanomicrobiaceae</taxon>
        <taxon>Methanoculleus</taxon>
    </lineage>
</organism>
<sequence>MHSEPPGERDALREKIIGLGETSLHKSYYPELQRRLAELERFRALLDQTHDAIFLIRAETGRLADVNASAKAYLGYSKKELLKKLFADLISPSKQAQFSEFLMDCSNLPSEFRQAFTAPLVARDGTEIPMEITVRSVTFGAEQYIVAIARDITDRIHTERELRIKESALESSTNGILIADLTGAVMYANRSFTAMFGYEREGTITGRNLEAFFADPTVGEKVTAHLLDNPAIVQETVGLRSNGSPFHIQISGSVVQNDAGQPLCIMLIVMDITERILTDQMRRETYAQLGKNIEQFAILGDHIRNPLQVIVGYAEMIDDPFAEKILAESRRIDGFVTELDRGWIESANVRQFLRRHGDGAKPPGETFFRFSNWKEEDP</sequence>
<dbReference type="KEGG" id="msum:OH143_12420"/>
<feature type="domain" description="PAS" evidence="1">
    <location>
        <begin position="168"/>
        <end position="201"/>
    </location>
</feature>
<dbReference type="InterPro" id="IPR013767">
    <property type="entry name" value="PAS_fold"/>
</dbReference>
<dbReference type="SMART" id="SM00091">
    <property type="entry name" value="PAS"/>
    <property type="match status" value="2"/>
</dbReference>
<evidence type="ECO:0000259" key="1">
    <source>
        <dbReference type="PROSITE" id="PS50112"/>
    </source>
</evidence>
<dbReference type="GO" id="GO:0006355">
    <property type="term" value="P:regulation of DNA-templated transcription"/>
    <property type="evidence" value="ECO:0007669"/>
    <property type="project" value="InterPro"/>
</dbReference>
<dbReference type="GO" id="GO:0000155">
    <property type="term" value="F:phosphorelay sensor kinase activity"/>
    <property type="evidence" value="ECO:0007669"/>
    <property type="project" value="InterPro"/>
</dbReference>
<dbReference type="Pfam" id="PF00989">
    <property type="entry name" value="PAS"/>
    <property type="match status" value="2"/>
</dbReference>
<dbReference type="PROSITE" id="PS50112">
    <property type="entry name" value="PAS"/>
    <property type="match status" value="2"/>
</dbReference>
<dbReference type="InterPro" id="IPR000014">
    <property type="entry name" value="PAS"/>
</dbReference>
<dbReference type="SMART" id="SM00388">
    <property type="entry name" value="HisKA"/>
    <property type="match status" value="1"/>
</dbReference>
<gene>
    <name evidence="3" type="ORF">OH143_12420</name>
</gene>
<dbReference type="SMART" id="SM00086">
    <property type="entry name" value="PAC"/>
    <property type="match status" value="2"/>
</dbReference>
<dbReference type="PANTHER" id="PTHR44757:SF2">
    <property type="entry name" value="BIOFILM ARCHITECTURE MAINTENANCE PROTEIN MBAA"/>
    <property type="match status" value="1"/>
</dbReference>
<keyword evidence="4" id="KW-1185">Reference proteome</keyword>
<protein>
    <submittedName>
        <fullName evidence="3">PAS domain S-box protein</fullName>
    </submittedName>
</protein>
<dbReference type="InterPro" id="IPR000700">
    <property type="entry name" value="PAS-assoc_C"/>
</dbReference>
<feature type="domain" description="PAC" evidence="2">
    <location>
        <begin position="232"/>
        <end position="284"/>
    </location>
</feature>
<dbReference type="InterPro" id="IPR052155">
    <property type="entry name" value="Biofilm_reg_signaling"/>
</dbReference>
<dbReference type="Gene3D" id="3.30.450.20">
    <property type="entry name" value="PAS domain"/>
    <property type="match status" value="2"/>
</dbReference>
<evidence type="ECO:0000313" key="3">
    <source>
        <dbReference type="EMBL" id="UYU18487.1"/>
    </source>
</evidence>
<dbReference type="SUPFAM" id="SSF55785">
    <property type="entry name" value="PYP-like sensor domain (PAS domain)"/>
    <property type="match status" value="2"/>
</dbReference>
<feature type="domain" description="PAC" evidence="2">
    <location>
        <begin position="114"/>
        <end position="164"/>
    </location>
</feature>
<proteinExistence type="predicted"/>
<dbReference type="RefSeq" id="WP_011843982.1">
    <property type="nucleotide sequence ID" value="NZ_CP109831.1"/>
</dbReference>
<dbReference type="Proteomes" id="UP001156196">
    <property type="component" value="Chromosome"/>
</dbReference>
<dbReference type="GeneID" id="25393856"/>
<dbReference type="InterPro" id="IPR003661">
    <property type="entry name" value="HisK_dim/P_dom"/>
</dbReference>
<dbReference type="AlphaFoldDB" id="A0AAX3E8Q6"/>
<evidence type="ECO:0000259" key="2">
    <source>
        <dbReference type="PROSITE" id="PS50113"/>
    </source>
</evidence>
<dbReference type="NCBIfam" id="TIGR00229">
    <property type="entry name" value="sensory_box"/>
    <property type="match status" value="2"/>
</dbReference>
<dbReference type="InterPro" id="IPR001610">
    <property type="entry name" value="PAC"/>
</dbReference>
<dbReference type="CDD" id="cd00130">
    <property type="entry name" value="PAS"/>
    <property type="match status" value="2"/>
</dbReference>
<feature type="domain" description="PAS" evidence="1">
    <location>
        <begin position="38"/>
        <end position="102"/>
    </location>
</feature>
<dbReference type="PROSITE" id="PS50113">
    <property type="entry name" value="PAC"/>
    <property type="match status" value="2"/>
</dbReference>
<dbReference type="EMBL" id="CP109831">
    <property type="protein sequence ID" value="UYU18487.1"/>
    <property type="molecule type" value="Genomic_DNA"/>
</dbReference>